<gene>
    <name evidence="20" type="ORF">DCHRY22_LOCUS12728</name>
</gene>
<keyword evidence="21" id="KW-1185">Reference proteome</keyword>
<evidence type="ECO:0000256" key="3">
    <source>
        <dbReference type="ARBA" id="ARBA00004240"/>
    </source>
</evidence>
<feature type="repeat" description="TPR" evidence="16">
    <location>
        <begin position="655"/>
        <end position="688"/>
    </location>
</feature>
<evidence type="ECO:0000256" key="14">
    <source>
        <dbReference type="ARBA" id="ARBA00045085"/>
    </source>
</evidence>
<dbReference type="Pfam" id="PF13176">
    <property type="entry name" value="TPR_7"/>
    <property type="match status" value="1"/>
</dbReference>
<dbReference type="OrthoDB" id="19588at2759"/>
<evidence type="ECO:0000256" key="9">
    <source>
        <dbReference type="ARBA" id="ARBA00022737"/>
    </source>
</evidence>
<evidence type="ECO:0000256" key="8">
    <source>
        <dbReference type="ARBA" id="ARBA00022692"/>
    </source>
</evidence>
<feature type="repeat" description="TPR" evidence="16">
    <location>
        <begin position="621"/>
        <end position="654"/>
    </location>
</feature>
<comment type="subcellular location">
    <subcellularLocation>
        <location evidence="3">Endoplasmic reticulum</location>
    </subcellularLocation>
    <subcellularLocation>
        <location evidence="2">Membrane</location>
        <topology evidence="2">Multi-pass membrane protein</topology>
    </subcellularLocation>
</comment>
<evidence type="ECO:0000256" key="15">
    <source>
        <dbReference type="ARBA" id="ARBA00045102"/>
    </source>
</evidence>
<evidence type="ECO:0000256" key="17">
    <source>
        <dbReference type="SAM" id="Phobius"/>
    </source>
</evidence>
<evidence type="ECO:0000256" key="5">
    <source>
        <dbReference type="ARBA" id="ARBA00007882"/>
    </source>
</evidence>
<protein>
    <recommendedName>
        <fullName evidence="6">dolichyl-phosphate-mannose--protein mannosyltransferase</fullName>
        <ecNumber evidence="6">2.4.1.109</ecNumber>
    </recommendedName>
</protein>
<sequence length="967" mass="109680">MDQWVTAASSLLALLLYYNTLDAGFVYDDRRAILSNPDVIGHTTIRALFENDFWGTPLTDSGSHGSYRPLCVATYRLNYAFSGFKPWSYHFLNIVLHSIATALVVTTAKRLMPQHCIRVGTAVAGLSFAAHPIHTEAVASVVGRADLVACNFFLLSFLLYIEHVRLRLERQKKQCRHVIKNNIIRYQLMSNDQNFRLSCHGLVQHIMMNVRRLLKVGRAGPLKMLNACEVGNGTVKLNKCQCDNSVSDDSGELLQWCTLAGTFLFATAATLCKEPAIMVVPLCIFYDFLKDTRQGEPYSKCRWRSICALSTGGFVLLYWRLRLAGAPSAFAAADNPASRDPSILTRFYTFSYLPVFNFLLLIYPFQLSFDWSMDSIPRITTLFDIRNIYSLIFYAVISKVTWIALSNEMKKQQERKEKYFKKQNNRIKHKWNYNSKQYNRRQDCERKTIIPHKENASFKRTICPCNGCKHTLTEEHTNVCRVINNNNTVMHQSTCVCPTTVGRSKKDNSQKNVYRSPQVAMLLFTAFMSLPFVPASNILFYVGFVVAERVLYIPSVGFCFLLGLGAGTLTRNWRRYEMRSRMFMSALLITLLAMSSATMRRNLDWRDEESLFRSAIHINPPKAYGNLGSVLITQGRLAEAEVAFEKALNYRPNMADVHYNLGILHQNQRRYGEAIKSFERAIYFRPSMALAYVNLGTSLMADGRLAEAASALRAGARADGLRVRDRREHDAARVSALVQLASLHSQRGHWHKALSAYKDALQILPDSNAPIVGWTRHNVLSMASKVHMQLHQWTQAEHSILSALSLAPNHVATHLALAQIVSRNVSRSMEAEVWYKKAVTLAPDDPTVRDQFGMFLRSQRRLLESAEQLVKAARLSPTNSARATTAARALRDARRCRSAERWYARAVELNPEDAEHHSNLGAILHLNGKYVAAASSYRRALQLQPNDQITITNLKRVRKLITNQKKK</sequence>
<feature type="repeat" description="TPR" evidence="16">
    <location>
        <begin position="734"/>
        <end position="767"/>
    </location>
</feature>
<dbReference type="EC" id="2.4.1.109" evidence="6"/>
<keyword evidence="12 17" id="KW-1133">Transmembrane helix</keyword>
<proteinExistence type="inferred from homology"/>
<dbReference type="InterPro" id="IPR011990">
    <property type="entry name" value="TPR-like_helical_dom_sf"/>
</dbReference>
<dbReference type="UniPathway" id="UPA00378"/>
<comment type="catalytic activity">
    <reaction evidence="14">
        <text>a di-trans,poly-cis-dolichyl beta-D-mannosyl phosphate + L-threonyl-[protein] = 3-O-(alpha-D-mannosyl)-L-threonyl-[protein] + a di-trans,poly-cis-dolichyl phosphate + H(+)</text>
        <dbReference type="Rhea" id="RHEA:53396"/>
        <dbReference type="Rhea" id="RHEA-COMP:11060"/>
        <dbReference type="Rhea" id="RHEA-COMP:13547"/>
        <dbReference type="Rhea" id="RHEA-COMP:19498"/>
        <dbReference type="Rhea" id="RHEA-COMP:19501"/>
        <dbReference type="ChEBI" id="CHEBI:15378"/>
        <dbReference type="ChEBI" id="CHEBI:30013"/>
        <dbReference type="ChEBI" id="CHEBI:57683"/>
        <dbReference type="ChEBI" id="CHEBI:58211"/>
        <dbReference type="ChEBI" id="CHEBI:137323"/>
        <dbReference type="EC" id="2.4.1.109"/>
    </reaction>
</comment>
<comment type="function">
    <text evidence="1">Transfers mannosyl residues to the hydroxyl group of serine or threonine residues.</text>
</comment>
<dbReference type="GO" id="GO:0005789">
    <property type="term" value="C:endoplasmic reticulum membrane"/>
    <property type="evidence" value="ECO:0007669"/>
    <property type="project" value="TreeGrafter"/>
</dbReference>
<dbReference type="AlphaFoldDB" id="A0A8J2RDN5"/>
<evidence type="ECO:0000256" key="16">
    <source>
        <dbReference type="PROSITE-ProRule" id="PRU00339"/>
    </source>
</evidence>
<evidence type="ECO:0000256" key="1">
    <source>
        <dbReference type="ARBA" id="ARBA00003582"/>
    </source>
</evidence>
<feature type="transmembrane region" description="Helical" evidence="17">
    <location>
        <begin position="582"/>
        <end position="599"/>
    </location>
</feature>
<reference evidence="20" key="1">
    <citation type="submission" date="2021-09" db="EMBL/GenBank/DDBJ databases">
        <authorList>
            <person name="Martin H S."/>
        </authorList>
    </citation>
    <scope>NUCLEOTIDE SEQUENCE</scope>
</reference>
<dbReference type="Pfam" id="PF08409">
    <property type="entry name" value="TMTC_DUF1736"/>
    <property type="match status" value="1"/>
</dbReference>
<dbReference type="GO" id="GO:0004169">
    <property type="term" value="F:dolichyl-phosphate-mannose-protein mannosyltransferase activity"/>
    <property type="evidence" value="ECO:0007669"/>
    <property type="project" value="UniProtKB-EC"/>
</dbReference>
<evidence type="ECO:0000256" key="10">
    <source>
        <dbReference type="ARBA" id="ARBA00022803"/>
    </source>
</evidence>
<comment type="pathway">
    <text evidence="4">Protein modification; protein glycosylation.</text>
</comment>
<evidence type="ECO:0000256" key="11">
    <source>
        <dbReference type="ARBA" id="ARBA00022824"/>
    </source>
</evidence>
<dbReference type="InterPro" id="IPR013618">
    <property type="entry name" value="TMTC_DUF1736"/>
</dbReference>
<evidence type="ECO:0000256" key="18">
    <source>
        <dbReference type="SAM" id="SignalP"/>
    </source>
</evidence>
<evidence type="ECO:0000256" key="4">
    <source>
        <dbReference type="ARBA" id="ARBA00004922"/>
    </source>
</evidence>
<dbReference type="Pfam" id="PF13432">
    <property type="entry name" value="TPR_16"/>
    <property type="match status" value="2"/>
</dbReference>
<dbReference type="EMBL" id="CAKASE010000078">
    <property type="protein sequence ID" value="CAG9578671.1"/>
    <property type="molecule type" value="Genomic_DNA"/>
</dbReference>
<comment type="catalytic activity">
    <reaction evidence="15">
        <text>a di-trans,poly-cis-dolichyl beta-D-mannosyl phosphate + L-seryl-[protein] = 3-O-(alpha-D-mannosyl)-L-seryl-[protein] + a di-trans,poly-cis-dolichyl phosphate + H(+)</text>
        <dbReference type="Rhea" id="RHEA:17377"/>
        <dbReference type="Rhea" id="RHEA-COMP:9863"/>
        <dbReference type="Rhea" id="RHEA-COMP:13546"/>
        <dbReference type="Rhea" id="RHEA-COMP:19498"/>
        <dbReference type="Rhea" id="RHEA-COMP:19501"/>
        <dbReference type="ChEBI" id="CHEBI:15378"/>
        <dbReference type="ChEBI" id="CHEBI:29999"/>
        <dbReference type="ChEBI" id="CHEBI:57683"/>
        <dbReference type="ChEBI" id="CHEBI:58211"/>
        <dbReference type="ChEBI" id="CHEBI:137321"/>
        <dbReference type="EC" id="2.4.1.109"/>
    </reaction>
</comment>
<dbReference type="InterPro" id="IPR019734">
    <property type="entry name" value="TPR_rpt"/>
</dbReference>
<feature type="chain" id="PRO_5035162028" description="dolichyl-phosphate-mannose--protein mannosyltransferase" evidence="18">
    <location>
        <begin position="24"/>
        <end position="967"/>
    </location>
</feature>
<dbReference type="InterPro" id="IPR052384">
    <property type="entry name" value="TMTC_O-mannosyltransferase"/>
</dbReference>
<comment type="similarity">
    <text evidence="5">Belongs to the TMTC family.</text>
</comment>
<evidence type="ECO:0000259" key="19">
    <source>
        <dbReference type="Pfam" id="PF08409"/>
    </source>
</evidence>
<dbReference type="SUPFAM" id="SSF48452">
    <property type="entry name" value="TPR-like"/>
    <property type="match status" value="2"/>
</dbReference>
<dbReference type="PROSITE" id="PS50005">
    <property type="entry name" value="TPR"/>
    <property type="match status" value="4"/>
</dbReference>
<feature type="transmembrane region" description="Helical" evidence="17">
    <location>
        <begin position="347"/>
        <end position="367"/>
    </location>
</feature>
<dbReference type="Gene3D" id="1.25.40.10">
    <property type="entry name" value="Tetratricopeptide repeat domain"/>
    <property type="match status" value="3"/>
</dbReference>
<keyword evidence="13 17" id="KW-0472">Membrane</keyword>
<evidence type="ECO:0000256" key="2">
    <source>
        <dbReference type="ARBA" id="ARBA00004141"/>
    </source>
</evidence>
<evidence type="ECO:0000313" key="21">
    <source>
        <dbReference type="Proteomes" id="UP000789524"/>
    </source>
</evidence>
<dbReference type="Proteomes" id="UP000789524">
    <property type="component" value="Unassembled WGS sequence"/>
</dbReference>
<dbReference type="SMART" id="SM00028">
    <property type="entry name" value="TPR"/>
    <property type="match status" value="7"/>
</dbReference>
<name>A0A8J2RDN5_9NEOP</name>
<feature type="transmembrane region" description="Helical" evidence="17">
    <location>
        <begin position="519"/>
        <end position="544"/>
    </location>
</feature>
<feature type="signal peptide" evidence="18">
    <location>
        <begin position="1"/>
        <end position="23"/>
    </location>
</feature>
<keyword evidence="8 17" id="KW-0812">Transmembrane</keyword>
<evidence type="ECO:0000256" key="13">
    <source>
        <dbReference type="ARBA" id="ARBA00023136"/>
    </source>
</evidence>
<organism evidence="20 21">
    <name type="scientific">Danaus chrysippus</name>
    <name type="common">African queen</name>
    <dbReference type="NCBI Taxonomy" id="151541"/>
    <lineage>
        <taxon>Eukaryota</taxon>
        <taxon>Metazoa</taxon>
        <taxon>Ecdysozoa</taxon>
        <taxon>Arthropoda</taxon>
        <taxon>Hexapoda</taxon>
        <taxon>Insecta</taxon>
        <taxon>Pterygota</taxon>
        <taxon>Neoptera</taxon>
        <taxon>Endopterygota</taxon>
        <taxon>Lepidoptera</taxon>
        <taxon>Glossata</taxon>
        <taxon>Ditrysia</taxon>
        <taxon>Papilionoidea</taxon>
        <taxon>Nymphalidae</taxon>
        <taxon>Danainae</taxon>
        <taxon>Danaini</taxon>
        <taxon>Danaina</taxon>
        <taxon>Danaus</taxon>
        <taxon>Anosia</taxon>
    </lineage>
</organism>
<feature type="repeat" description="TPR" evidence="16">
    <location>
        <begin position="914"/>
        <end position="947"/>
    </location>
</feature>
<feature type="transmembrane region" description="Helical" evidence="17">
    <location>
        <begin position="87"/>
        <end position="105"/>
    </location>
</feature>
<accession>A0A8J2RDN5</accession>
<dbReference type="PROSITE" id="PS50293">
    <property type="entry name" value="TPR_REGION"/>
    <property type="match status" value="2"/>
</dbReference>
<keyword evidence="9" id="KW-0677">Repeat</keyword>
<evidence type="ECO:0000256" key="12">
    <source>
        <dbReference type="ARBA" id="ARBA00022989"/>
    </source>
</evidence>
<evidence type="ECO:0000256" key="6">
    <source>
        <dbReference type="ARBA" id="ARBA00012839"/>
    </source>
</evidence>
<keyword evidence="7" id="KW-0808">Transferase</keyword>
<evidence type="ECO:0000313" key="20">
    <source>
        <dbReference type="EMBL" id="CAG9578671.1"/>
    </source>
</evidence>
<feature type="transmembrane region" description="Helical" evidence="17">
    <location>
        <begin position="387"/>
        <end position="405"/>
    </location>
</feature>
<keyword evidence="18" id="KW-0732">Signal</keyword>
<keyword evidence="11" id="KW-0256">Endoplasmic reticulum</keyword>
<dbReference type="PANTHER" id="PTHR44216:SF3">
    <property type="entry name" value="PROTEIN O-MANNOSYL-TRANSFERASE TMTC2"/>
    <property type="match status" value="1"/>
</dbReference>
<keyword evidence="10 16" id="KW-0802">TPR repeat</keyword>
<dbReference type="PANTHER" id="PTHR44216">
    <property type="entry name" value="PROTEIN O-MANNOSYL-TRANSFERASE TMTC2"/>
    <property type="match status" value="1"/>
</dbReference>
<feature type="domain" description="DUF1736" evidence="19">
    <location>
        <begin position="328"/>
        <end position="397"/>
    </location>
</feature>
<feature type="transmembrane region" description="Helical" evidence="17">
    <location>
        <begin position="550"/>
        <end position="570"/>
    </location>
</feature>
<comment type="caution">
    <text evidence="20">The sequence shown here is derived from an EMBL/GenBank/DDBJ whole genome shotgun (WGS) entry which is preliminary data.</text>
</comment>
<evidence type="ECO:0000256" key="7">
    <source>
        <dbReference type="ARBA" id="ARBA00022679"/>
    </source>
</evidence>